<evidence type="ECO:0000256" key="6">
    <source>
        <dbReference type="SAM" id="MobiDB-lite"/>
    </source>
</evidence>
<feature type="transmembrane region" description="Helical" evidence="7">
    <location>
        <begin position="75"/>
        <end position="96"/>
    </location>
</feature>
<evidence type="ECO:0000256" key="3">
    <source>
        <dbReference type="ARBA" id="ARBA00022989"/>
    </source>
</evidence>
<keyword evidence="3 7" id="KW-1133">Transmembrane helix</keyword>
<dbReference type="PANTHER" id="PTHR13800:SF12">
    <property type="entry name" value="TRANSIENT RECEPTOR POTENTIAL CATION CHANNEL SUBFAMILY M MEMBER-LIKE 2"/>
    <property type="match status" value="1"/>
</dbReference>
<feature type="transmembrane region" description="Helical" evidence="7">
    <location>
        <begin position="116"/>
        <end position="135"/>
    </location>
</feature>
<accession>A0A7S3ARC6</accession>
<dbReference type="Pfam" id="PF00520">
    <property type="entry name" value="Ion_trans"/>
    <property type="match status" value="1"/>
</dbReference>
<protein>
    <recommendedName>
        <fullName evidence="8">Ion transport domain-containing protein</fullName>
    </recommendedName>
</protein>
<keyword evidence="5" id="KW-0175">Coiled coil</keyword>
<proteinExistence type="predicted"/>
<keyword evidence="4 7" id="KW-0472">Membrane</keyword>
<feature type="region of interest" description="Disordered" evidence="6">
    <location>
        <begin position="196"/>
        <end position="222"/>
    </location>
</feature>
<dbReference type="InterPro" id="IPR050927">
    <property type="entry name" value="TRPM"/>
</dbReference>
<evidence type="ECO:0000256" key="5">
    <source>
        <dbReference type="SAM" id="Coils"/>
    </source>
</evidence>
<feature type="coiled-coil region" evidence="5">
    <location>
        <begin position="364"/>
        <end position="391"/>
    </location>
</feature>
<evidence type="ECO:0000256" key="4">
    <source>
        <dbReference type="ARBA" id="ARBA00023136"/>
    </source>
</evidence>
<dbReference type="GO" id="GO:0005886">
    <property type="term" value="C:plasma membrane"/>
    <property type="evidence" value="ECO:0007669"/>
    <property type="project" value="TreeGrafter"/>
</dbReference>
<feature type="transmembrane region" description="Helical" evidence="7">
    <location>
        <begin position="258"/>
        <end position="277"/>
    </location>
</feature>
<dbReference type="PANTHER" id="PTHR13800">
    <property type="entry name" value="TRANSIENT RECEPTOR POTENTIAL CATION CHANNEL, SUBFAMILY M, MEMBER 6"/>
    <property type="match status" value="1"/>
</dbReference>
<evidence type="ECO:0000256" key="2">
    <source>
        <dbReference type="ARBA" id="ARBA00022692"/>
    </source>
</evidence>
<evidence type="ECO:0000256" key="7">
    <source>
        <dbReference type="SAM" id="Phobius"/>
    </source>
</evidence>
<name>A0A7S3ARC6_9EUKA</name>
<dbReference type="AlphaFoldDB" id="A0A7S3ARC6"/>
<comment type="subcellular location">
    <subcellularLocation>
        <location evidence="1">Membrane</location>
        <topology evidence="1">Multi-pass membrane protein</topology>
    </subcellularLocation>
</comment>
<evidence type="ECO:0000313" key="9">
    <source>
        <dbReference type="EMBL" id="CAE0112662.1"/>
    </source>
</evidence>
<feature type="transmembrane region" description="Helical" evidence="7">
    <location>
        <begin position="46"/>
        <end position="63"/>
    </location>
</feature>
<evidence type="ECO:0000256" key="1">
    <source>
        <dbReference type="ARBA" id="ARBA00004141"/>
    </source>
</evidence>
<dbReference type="InterPro" id="IPR005821">
    <property type="entry name" value="Ion_trans_dom"/>
</dbReference>
<organism evidence="9">
    <name type="scientific">Haptolina ericina</name>
    <dbReference type="NCBI Taxonomy" id="156174"/>
    <lineage>
        <taxon>Eukaryota</taxon>
        <taxon>Haptista</taxon>
        <taxon>Haptophyta</taxon>
        <taxon>Prymnesiophyceae</taxon>
        <taxon>Prymnesiales</taxon>
        <taxon>Prymnesiaceae</taxon>
        <taxon>Haptolina</taxon>
    </lineage>
</organism>
<gene>
    <name evidence="9" type="ORF">HERI1096_LOCUS13322</name>
</gene>
<feature type="domain" description="Ion transport" evidence="8">
    <location>
        <begin position="94"/>
        <end position="286"/>
    </location>
</feature>
<keyword evidence="2 7" id="KW-0812">Transmembrane</keyword>
<dbReference type="EMBL" id="HBHX01023964">
    <property type="protein sequence ID" value="CAE0112662.1"/>
    <property type="molecule type" value="Transcribed_RNA"/>
</dbReference>
<feature type="compositionally biased region" description="Polar residues" evidence="6">
    <location>
        <begin position="209"/>
        <end position="220"/>
    </location>
</feature>
<dbReference type="GO" id="GO:0099604">
    <property type="term" value="F:ligand-gated calcium channel activity"/>
    <property type="evidence" value="ECO:0007669"/>
    <property type="project" value="TreeGrafter"/>
</dbReference>
<feature type="transmembrane region" description="Helical" evidence="7">
    <location>
        <begin position="7"/>
        <end position="26"/>
    </location>
</feature>
<feature type="transmembrane region" description="Helical" evidence="7">
    <location>
        <begin position="147"/>
        <end position="174"/>
    </location>
</feature>
<evidence type="ECO:0000259" key="8">
    <source>
        <dbReference type="Pfam" id="PF00520"/>
    </source>
</evidence>
<sequence length="416" mass="46986">MVKWELHLLSMLLFLGIYTFVLFHVFSVRQIEDVAPYLPPISDAEILLSVWAFGFMCNSLQCHRKKKKMELTVNVGLERLIIFGEIVLVVAMMVRLSDYFLSMDAFAGSELRTQAYIVYIYMISCDIVLVALRLLTFMSVHKRFGVLIVILCEMATDVMVFVQLLGVIMLSYVLALHGLSPTLDVSDGSQYTAGAALSSPHEEQESNRQLRASRPSTLASSGDRDWMTTTPFVPLWALYGVFELETIEAHAPHSSMLMWFYLLVSNVVLMNLLIAMFNDTYGRIKAGASVEYQYHSAVRTVIYKEIQSKLPPPLDMLVVVPSLFRGVAACFGSSKPSNSTTSDKPQMDIEGALYRERYLRQLHNQTQRTALEELKDRFGKLEKELGSELAEVRYDVKRLLRATLPPDASRISAGHN</sequence>
<reference evidence="9" key="1">
    <citation type="submission" date="2021-01" db="EMBL/GenBank/DDBJ databases">
        <authorList>
            <person name="Corre E."/>
            <person name="Pelletier E."/>
            <person name="Niang G."/>
            <person name="Scheremetjew M."/>
            <person name="Finn R."/>
            <person name="Kale V."/>
            <person name="Holt S."/>
            <person name="Cochrane G."/>
            <person name="Meng A."/>
            <person name="Brown T."/>
            <person name="Cohen L."/>
        </authorList>
    </citation>
    <scope>NUCLEOTIDE SEQUENCE</scope>
    <source>
        <strain evidence="9">CCMP281</strain>
    </source>
</reference>